<proteinExistence type="predicted"/>
<sequence length="116" mass="12173">MIGGLQMHKELFGLAIAGFLSSVAHAAGPQLISAEDYGDAWPFTVEEMHLSCLPGTAVVVADAETGVMYPLNGQAKNKARALALEPIDSVWRADPDNAGAKVSLGPLIKQGLELCK</sequence>
<comment type="caution">
    <text evidence="2">The sequence shown here is derived from an EMBL/GenBank/DDBJ whole genome shotgun (WGS) entry which is preliminary data.</text>
</comment>
<protein>
    <submittedName>
        <fullName evidence="2">DUF2511 domain-containing protein</fullName>
    </submittedName>
</protein>
<organism evidence="2 3">
    <name type="scientific">Pseudomonas leptonychotis</name>
    <dbReference type="NCBI Taxonomy" id="2448482"/>
    <lineage>
        <taxon>Bacteria</taxon>
        <taxon>Pseudomonadati</taxon>
        <taxon>Pseudomonadota</taxon>
        <taxon>Gammaproteobacteria</taxon>
        <taxon>Pseudomonadales</taxon>
        <taxon>Pseudomonadaceae</taxon>
        <taxon>Pseudomonas</taxon>
    </lineage>
</organism>
<evidence type="ECO:0000313" key="3">
    <source>
        <dbReference type="Proteomes" id="UP000307541"/>
    </source>
</evidence>
<feature type="chain" id="PRO_5020863578" evidence="1">
    <location>
        <begin position="27"/>
        <end position="116"/>
    </location>
</feature>
<dbReference type="InterPro" id="IPR019648">
    <property type="entry name" value="YebY"/>
</dbReference>
<keyword evidence="1" id="KW-0732">Signal</keyword>
<feature type="signal peptide" evidence="1">
    <location>
        <begin position="1"/>
        <end position="26"/>
    </location>
</feature>
<dbReference type="OrthoDB" id="6519165at2"/>
<dbReference type="Proteomes" id="UP000307541">
    <property type="component" value="Unassembled WGS sequence"/>
</dbReference>
<keyword evidence="3" id="KW-1185">Reference proteome</keyword>
<dbReference type="AlphaFoldDB" id="A0A4T2A1B8"/>
<dbReference type="EMBL" id="RFLV01000001">
    <property type="protein sequence ID" value="TIH10815.1"/>
    <property type="molecule type" value="Genomic_DNA"/>
</dbReference>
<evidence type="ECO:0000313" key="2">
    <source>
        <dbReference type="EMBL" id="TIH10815.1"/>
    </source>
</evidence>
<accession>A0A4T2A1B8</accession>
<gene>
    <name evidence="2" type="ORF">D8779_09105</name>
</gene>
<reference evidence="2 3" key="1">
    <citation type="submission" date="2018-10" db="EMBL/GenBank/DDBJ databases">
        <title>Pseudomonas leptonychotis sp. nov., isolated from Weddell seals in Antarctica.</title>
        <authorList>
            <person name="Novakova D."/>
            <person name="Svec P."/>
            <person name="Kralova S."/>
            <person name="Kristofova L."/>
            <person name="Zeman M."/>
            <person name="Pantucek R."/>
            <person name="Maslanova I."/>
            <person name="Sedlacek I."/>
        </authorList>
    </citation>
    <scope>NUCLEOTIDE SEQUENCE [LARGE SCALE GENOMIC DNA]</scope>
    <source>
        <strain evidence="2 3">CCM 8849</strain>
    </source>
</reference>
<evidence type="ECO:0000256" key="1">
    <source>
        <dbReference type="SAM" id="SignalP"/>
    </source>
</evidence>
<name>A0A4T2A1B8_9PSED</name>
<dbReference type="Pfam" id="PF10709">
    <property type="entry name" value="DUF2511"/>
    <property type="match status" value="1"/>
</dbReference>